<evidence type="ECO:0000313" key="3">
    <source>
        <dbReference type="Proteomes" id="UP001389717"/>
    </source>
</evidence>
<dbReference type="Pfam" id="PF14267">
    <property type="entry name" value="DUF4357"/>
    <property type="match status" value="1"/>
</dbReference>
<dbReference type="InterPro" id="IPR025579">
    <property type="entry name" value="DUF4357"/>
</dbReference>
<accession>A0ABU9K792</accession>
<gene>
    <name evidence="2" type="ORF">AAEO50_02335</name>
</gene>
<name>A0ABU9K792_9BACI</name>
<dbReference type="RefSeq" id="WP_341979993.1">
    <property type="nucleotide sequence ID" value="NZ_JBBYAF010000003.1"/>
</dbReference>
<sequence length="287" mass="32977">MQPKTIQIFLPFGSPRGIKIAEITNRTVQAVYIPRNKLEDAGKRLEVSNVGVYFLFGQTDYEAMPSVYIGEAENCFDRLKQHNREKEFWDSAVVFVTNNNQNQFTKTDVKFLERLSYEKTKSVNRYKLNQTVPATSFVPEWRQADLFDIFETLSILLSTLGYRVFDEIRNSNALENTNHKDETLYCSGKGLMATGEYSEEEFVVYKGSKMSKTTSKSIHNYLLTLRNNLISDDIVKEESDSFVFLKDYPFNSPSQAAGIVLGRNANGWIEWKNINGTTLDQLYRAKV</sequence>
<comment type="caution">
    <text evidence="2">The sequence shown here is derived from an EMBL/GenBank/DDBJ whole genome shotgun (WGS) entry which is preliminary data.</text>
</comment>
<organism evidence="2 3">
    <name type="scientific">Rossellomorea oryzaecorticis</name>
    <dbReference type="NCBI Taxonomy" id="1396505"/>
    <lineage>
        <taxon>Bacteria</taxon>
        <taxon>Bacillati</taxon>
        <taxon>Bacillota</taxon>
        <taxon>Bacilli</taxon>
        <taxon>Bacillales</taxon>
        <taxon>Bacillaceae</taxon>
        <taxon>Rossellomorea</taxon>
    </lineage>
</organism>
<protein>
    <submittedName>
        <fullName evidence="2">GIY-YIG nuclease family protein</fullName>
    </submittedName>
</protein>
<keyword evidence="3" id="KW-1185">Reference proteome</keyword>
<feature type="domain" description="DUF4357" evidence="1">
    <location>
        <begin position="226"/>
        <end position="279"/>
    </location>
</feature>
<dbReference type="CDD" id="cd10447">
    <property type="entry name" value="GIY-YIG_unchar_2"/>
    <property type="match status" value="1"/>
</dbReference>
<dbReference type="EMBL" id="JBBYAF010000003">
    <property type="protein sequence ID" value="MEL3971104.1"/>
    <property type="molecule type" value="Genomic_DNA"/>
</dbReference>
<proteinExistence type="predicted"/>
<evidence type="ECO:0000313" key="2">
    <source>
        <dbReference type="EMBL" id="MEL3971104.1"/>
    </source>
</evidence>
<dbReference type="Proteomes" id="UP001389717">
    <property type="component" value="Unassembled WGS sequence"/>
</dbReference>
<evidence type="ECO:0000259" key="1">
    <source>
        <dbReference type="Pfam" id="PF14267"/>
    </source>
</evidence>
<reference evidence="2 3" key="1">
    <citation type="submission" date="2024-04" db="EMBL/GenBank/DDBJ databases">
        <title>Bacillus oryzaecorticis sp. nov., a moderately halophilic bacterium isolated from rice husks.</title>
        <authorList>
            <person name="Zhu H.-S."/>
        </authorList>
    </citation>
    <scope>NUCLEOTIDE SEQUENCE [LARGE SCALE GENOMIC DNA]</scope>
    <source>
        <strain evidence="2 3">ZC255</strain>
    </source>
</reference>